<evidence type="ECO:0000256" key="1">
    <source>
        <dbReference type="SAM" id="MobiDB-lite"/>
    </source>
</evidence>
<dbReference type="Proteomes" id="UP000574133">
    <property type="component" value="Unassembled WGS sequence"/>
</dbReference>
<proteinExistence type="predicted"/>
<keyword evidence="2" id="KW-0238">DNA-binding</keyword>
<dbReference type="AlphaFoldDB" id="A0A841TFL0"/>
<feature type="compositionally biased region" description="Low complexity" evidence="1">
    <location>
        <begin position="27"/>
        <end position="38"/>
    </location>
</feature>
<comment type="caution">
    <text evidence="2">The sequence shown here is derived from an EMBL/GenBank/DDBJ whole genome shotgun (WGS) entry which is preliminary data.</text>
</comment>
<feature type="region of interest" description="Disordered" evidence="1">
    <location>
        <begin position="1"/>
        <end position="48"/>
    </location>
</feature>
<dbReference type="EMBL" id="JACJVN010000112">
    <property type="protein sequence ID" value="MBB6679802.1"/>
    <property type="molecule type" value="Genomic_DNA"/>
</dbReference>
<evidence type="ECO:0000313" key="3">
    <source>
        <dbReference type="Proteomes" id="UP000574133"/>
    </source>
</evidence>
<organism evidence="2 3">
    <name type="scientific">Cohnella lubricantis</name>
    <dbReference type="NCBI Taxonomy" id="2163172"/>
    <lineage>
        <taxon>Bacteria</taxon>
        <taxon>Bacillati</taxon>
        <taxon>Bacillota</taxon>
        <taxon>Bacilli</taxon>
        <taxon>Bacillales</taxon>
        <taxon>Paenibacillaceae</taxon>
        <taxon>Cohnella</taxon>
    </lineage>
</organism>
<dbReference type="GO" id="GO:0003677">
    <property type="term" value="F:DNA binding"/>
    <property type="evidence" value="ECO:0007669"/>
    <property type="project" value="UniProtKB-KW"/>
</dbReference>
<reference evidence="2 3" key="1">
    <citation type="submission" date="2020-08" db="EMBL/GenBank/DDBJ databases">
        <title>Cohnella phylogeny.</title>
        <authorList>
            <person name="Dunlap C."/>
        </authorList>
    </citation>
    <scope>NUCLEOTIDE SEQUENCE [LARGE SCALE GENOMIC DNA]</scope>
    <source>
        <strain evidence="2 3">DSM 103658</strain>
    </source>
</reference>
<keyword evidence="3" id="KW-1185">Reference proteome</keyword>
<dbReference type="RefSeq" id="WP_185181059.1">
    <property type="nucleotide sequence ID" value="NZ_CBCSEP010000019.1"/>
</dbReference>
<protein>
    <submittedName>
        <fullName evidence="2">DNA-binding response regulator</fullName>
    </submittedName>
</protein>
<dbReference type="InterPro" id="IPR036390">
    <property type="entry name" value="WH_DNA-bd_sf"/>
</dbReference>
<evidence type="ECO:0000313" key="2">
    <source>
        <dbReference type="EMBL" id="MBB6679802.1"/>
    </source>
</evidence>
<dbReference type="SUPFAM" id="SSF46785">
    <property type="entry name" value="Winged helix' DNA-binding domain"/>
    <property type="match status" value="1"/>
</dbReference>
<sequence length="269" mass="30985">MKNDRANGKQALLAMDGSRNRRKGDAARQVARSAVSAAGPQETANGSADPAFEHAYAQMMARALAESRGERKRRLQEEHGHAERMLAARVLWPAFGNLDHLHPEYEIRDIRGGVNFVDYAYMPSRQLELLLECDGFGPHWRDISRWQFDRNEERQNLLLLDEWRMLRFSYDAVMERTERCQQTVLLALAKWGQEETVRLGVYERAIMHFSLTCHGEKITPSLVAQELEIHRHTAMTHMRSLEEKGLLTPLLSPTGRRVGYTIPNQRPKR</sequence>
<gene>
    <name evidence="2" type="ORF">H4Q31_21185</name>
</gene>
<name>A0A841TFL0_9BACL</name>
<accession>A0A841TFL0</accession>